<dbReference type="CDD" id="cd02440">
    <property type="entry name" value="AdoMet_MTases"/>
    <property type="match status" value="1"/>
</dbReference>
<sequence>MKPKRILDCGAGGQVPPLALFHQHGFEIWGIDISDEQLEKARRFCAEQGLKIQLQRGDMRSIPFRNASFDYVFEHYSMCHLSKKDVGLAISEMHRVLKKQGLCFLGVISTDSWPKSTFGQEKESGEFWRENENGEPTLHSMFTDGEADKLVSAWEVVSKEKRVQYMLEVSQKITLEEWMALHGEAREECSRRIWKAKYAQRMNEFRYVYTYFFLRKLK</sequence>
<reference evidence="3 4" key="1">
    <citation type="journal article" date="2015" name="Microbiome">
        <title>Genomic resolution of linkages in carbon, nitrogen, and sulfur cycling among widespread estuary sediment bacteria.</title>
        <authorList>
            <person name="Baker B.J."/>
            <person name="Lazar C.S."/>
            <person name="Teske A.P."/>
            <person name="Dick G.J."/>
        </authorList>
    </citation>
    <scope>NUCLEOTIDE SEQUENCE [LARGE SCALE GENOMIC DNA]</scope>
    <source>
        <strain evidence="3">SM23_42</strain>
    </source>
</reference>
<dbReference type="InterPro" id="IPR013216">
    <property type="entry name" value="Methyltransf_11"/>
</dbReference>
<gene>
    <name evidence="3" type="ORF">AMJ83_01780</name>
</gene>
<accession>A0A0S8FUU8</accession>
<dbReference type="Proteomes" id="UP000051373">
    <property type="component" value="Unassembled WGS sequence"/>
</dbReference>
<feature type="domain" description="Methyltransferase type 11" evidence="2">
    <location>
        <begin position="8"/>
        <end position="104"/>
    </location>
</feature>
<dbReference type="InterPro" id="IPR050447">
    <property type="entry name" value="Erg6_SMT_methyltransf"/>
</dbReference>
<dbReference type="SUPFAM" id="SSF53335">
    <property type="entry name" value="S-adenosyl-L-methionine-dependent methyltransferases"/>
    <property type="match status" value="1"/>
</dbReference>
<keyword evidence="1" id="KW-0808">Transferase</keyword>
<comment type="caution">
    <text evidence="3">The sequence shown here is derived from an EMBL/GenBank/DDBJ whole genome shotgun (WGS) entry which is preliminary data.</text>
</comment>
<evidence type="ECO:0000259" key="2">
    <source>
        <dbReference type="Pfam" id="PF08241"/>
    </source>
</evidence>
<evidence type="ECO:0000313" key="3">
    <source>
        <dbReference type="EMBL" id="KPK64469.1"/>
    </source>
</evidence>
<dbReference type="Pfam" id="PF08241">
    <property type="entry name" value="Methyltransf_11"/>
    <property type="match status" value="1"/>
</dbReference>
<protein>
    <recommendedName>
        <fullName evidence="2">Methyltransferase type 11 domain-containing protein</fullName>
    </recommendedName>
</protein>
<organism evidence="3 4">
    <name type="scientific">candidate division WOR_3 bacterium SM23_42</name>
    <dbReference type="NCBI Taxonomy" id="1703779"/>
    <lineage>
        <taxon>Bacteria</taxon>
        <taxon>Bacteria division WOR-3</taxon>
    </lineage>
</organism>
<dbReference type="Gene3D" id="3.40.50.150">
    <property type="entry name" value="Vaccinia Virus protein VP39"/>
    <property type="match status" value="1"/>
</dbReference>
<dbReference type="PANTHER" id="PTHR44068:SF11">
    <property type="entry name" value="GERANYL DIPHOSPHATE 2-C-METHYLTRANSFERASE"/>
    <property type="match status" value="1"/>
</dbReference>
<dbReference type="AlphaFoldDB" id="A0A0S8FUU8"/>
<evidence type="ECO:0000256" key="1">
    <source>
        <dbReference type="ARBA" id="ARBA00022679"/>
    </source>
</evidence>
<dbReference type="EMBL" id="LJUJ01000002">
    <property type="protein sequence ID" value="KPK64469.1"/>
    <property type="molecule type" value="Genomic_DNA"/>
</dbReference>
<dbReference type="STRING" id="1703779.AMJ83_01780"/>
<dbReference type="InterPro" id="IPR029063">
    <property type="entry name" value="SAM-dependent_MTases_sf"/>
</dbReference>
<name>A0A0S8FUU8_UNCW3</name>
<dbReference type="PANTHER" id="PTHR44068">
    <property type="entry name" value="ZGC:194242"/>
    <property type="match status" value="1"/>
</dbReference>
<proteinExistence type="predicted"/>
<evidence type="ECO:0000313" key="4">
    <source>
        <dbReference type="Proteomes" id="UP000051373"/>
    </source>
</evidence>